<organism evidence="1 2">
    <name type="scientific">Candidatus Gottesmanbacteria bacterium RBG_16_38_7b</name>
    <dbReference type="NCBI Taxonomy" id="1798372"/>
    <lineage>
        <taxon>Bacteria</taxon>
        <taxon>Candidatus Gottesmaniibacteriota</taxon>
    </lineage>
</organism>
<evidence type="ECO:0000313" key="2">
    <source>
        <dbReference type="Proteomes" id="UP000177396"/>
    </source>
</evidence>
<accession>A0A1F5YJA9</accession>
<dbReference type="Proteomes" id="UP000177396">
    <property type="component" value="Unassembled WGS sequence"/>
</dbReference>
<reference evidence="1 2" key="1">
    <citation type="journal article" date="2016" name="Nat. Commun.">
        <title>Thousands of microbial genomes shed light on interconnected biogeochemical processes in an aquifer system.</title>
        <authorList>
            <person name="Anantharaman K."/>
            <person name="Brown C.T."/>
            <person name="Hug L.A."/>
            <person name="Sharon I."/>
            <person name="Castelle C.J."/>
            <person name="Probst A.J."/>
            <person name="Thomas B.C."/>
            <person name="Singh A."/>
            <person name="Wilkins M.J."/>
            <person name="Karaoz U."/>
            <person name="Brodie E.L."/>
            <person name="Williams K.H."/>
            <person name="Hubbard S.S."/>
            <person name="Banfield J.F."/>
        </authorList>
    </citation>
    <scope>NUCLEOTIDE SEQUENCE [LARGE SCALE GENOMIC DNA]</scope>
</reference>
<protein>
    <submittedName>
        <fullName evidence="1">Uncharacterized protein</fullName>
    </submittedName>
</protein>
<gene>
    <name evidence="1" type="ORF">A2153_02865</name>
</gene>
<dbReference type="AlphaFoldDB" id="A0A1F5YJA9"/>
<evidence type="ECO:0000313" key="1">
    <source>
        <dbReference type="EMBL" id="OGG00288.1"/>
    </source>
</evidence>
<name>A0A1F5YJA9_9BACT</name>
<proteinExistence type="predicted"/>
<dbReference type="EMBL" id="MFJB01000025">
    <property type="protein sequence ID" value="OGG00288.1"/>
    <property type="molecule type" value="Genomic_DNA"/>
</dbReference>
<comment type="caution">
    <text evidence="1">The sequence shown here is derived from an EMBL/GenBank/DDBJ whole genome shotgun (WGS) entry which is preliminary data.</text>
</comment>
<sequence>MIVIIIRKVAKRSGNFLSGDWTAKALDTGCWGGGGGLFPDGGEEGRVFSWKLAGGGEGGLGGVGATGWEERLVVQGKEDGSLTGAGLG</sequence>